<dbReference type="GO" id="GO:0005886">
    <property type="term" value="C:plasma membrane"/>
    <property type="evidence" value="ECO:0007669"/>
    <property type="project" value="UniProtKB-SubCell"/>
</dbReference>
<evidence type="ECO:0000256" key="6">
    <source>
        <dbReference type="ARBA" id="ARBA00023136"/>
    </source>
</evidence>
<dbReference type="InterPro" id="IPR025966">
    <property type="entry name" value="OppC_N"/>
</dbReference>
<keyword evidence="12" id="KW-1185">Reference proteome</keyword>
<dbReference type="EMBL" id="WNZZ01000053">
    <property type="protein sequence ID" value="MUG26699.1"/>
    <property type="molecule type" value="Genomic_DNA"/>
</dbReference>
<reference evidence="10 12" key="1">
    <citation type="submission" date="2014-04" db="EMBL/GenBank/DDBJ databases">
        <authorList>
            <person name="Bishop-Lilly K.A."/>
            <person name="Broomall S.M."/>
            <person name="Chain P.S."/>
            <person name="Chertkov O."/>
            <person name="Coyne S.R."/>
            <person name="Daligault H.E."/>
            <person name="Davenport K.W."/>
            <person name="Erkkila T."/>
            <person name="Frey K.G."/>
            <person name="Gibbons H.S."/>
            <person name="Gu W."/>
            <person name="Jaissle J."/>
            <person name="Johnson S.L."/>
            <person name="Koroleva G.I."/>
            <person name="Ladner J.T."/>
            <person name="Lo C.-C."/>
            <person name="Minogue T.D."/>
            <person name="Munk C."/>
            <person name="Palacios G.F."/>
            <person name="Redden C.L."/>
            <person name="Rosenzweig C.N."/>
            <person name="Scholz M.B."/>
            <person name="Teshima H."/>
            <person name="Xu Y."/>
        </authorList>
    </citation>
    <scope>NUCLEOTIDE SEQUENCE [LARGE SCALE GENOMIC DNA]</scope>
    <source>
        <strain evidence="10 12">8244</strain>
    </source>
</reference>
<proteinExistence type="inferred from homology"/>
<dbReference type="InterPro" id="IPR035906">
    <property type="entry name" value="MetI-like_sf"/>
</dbReference>
<sequence length="298" mass="32210">MAQITASTGGNSAIQAEKVSGPWRDAWRTFRKNKIAMIGLIMIVLFVIIALLAPVVAPYDFKAQELGNRLKPPSSEHWFGTDDLGRDLFTRVLYGARISLWVGTFSVIGSIILGTILGILAGFYGKWIDMIISRLFDILLAFPSILLAIAIVAILGPSLQNALYAIAIVNIPTYGRLVRAKVLSLKNEEYITAARAIGMKNSGILLRHILPNSLTPIIVQGTLGIATAIIEAAALGFLGLGAQPPAPEWGKMLSDSRQFIATAPWTVIFPGVSIMLTVLAFNLMGDGLRDALDPRMKN</sequence>
<dbReference type="PATRIC" id="fig|44252.3.peg.1602"/>
<feature type="transmembrane region" description="Helical" evidence="8">
    <location>
        <begin position="217"/>
        <end position="239"/>
    </location>
</feature>
<comment type="subcellular location">
    <subcellularLocation>
        <location evidence="1 8">Cell membrane</location>
        <topology evidence="1 8">Multi-pass membrane protein</topology>
    </subcellularLocation>
</comment>
<keyword evidence="5 8" id="KW-1133">Transmembrane helix</keyword>
<evidence type="ECO:0000313" key="13">
    <source>
        <dbReference type="Proteomes" id="UP000442469"/>
    </source>
</evidence>
<comment type="similarity">
    <text evidence="7">Belongs to the binding-protein-dependent transport system permease family. OppBC subfamily.</text>
</comment>
<dbReference type="SUPFAM" id="SSF161098">
    <property type="entry name" value="MetI-like"/>
    <property type="match status" value="1"/>
</dbReference>
<keyword evidence="4 8" id="KW-0812">Transmembrane</keyword>
<dbReference type="InterPro" id="IPR053385">
    <property type="entry name" value="ABC_transport_permease"/>
</dbReference>
<evidence type="ECO:0000313" key="11">
    <source>
        <dbReference type="EMBL" id="MUG26699.1"/>
    </source>
</evidence>
<feature type="transmembrane region" description="Helical" evidence="8">
    <location>
        <begin position="135"/>
        <end position="156"/>
    </location>
</feature>
<evidence type="ECO:0000256" key="5">
    <source>
        <dbReference type="ARBA" id="ARBA00022989"/>
    </source>
</evidence>
<organism evidence="10 12">
    <name type="scientific">Paenibacillus macerans</name>
    <name type="common">Bacillus macerans</name>
    <dbReference type="NCBI Taxonomy" id="44252"/>
    <lineage>
        <taxon>Bacteria</taxon>
        <taxon>Bacillati</taxon>
        <taxon>Bacillota</taxon>
        <taxon>Bacilli</taxon>
        <taxon>Bacillales</taxon>
        <taxon>Paenibacillaceae</taxon>
        <taxon>Paenibacillus</taxon>
    </lineage>
</organism>
<dbReference type="PANTHER" id="PTHR43386">
    <property type="entry name" value="OLIGOPEPTIDE TRANSPORT SYSTEM PERMEASE PROTEIN APPC"/>
    <property type="match status" value="1"/>
</dbReference>
<gene>
    <name evidence="10" type="ORF">DJ90_6539</name>
    <name evidence="11" type="ORF">GNQ08_30775</name>
</gene>
<evidence type="ECO:0000256" key="7">
    <source>
        <dbReference type="ARBA" id="ARBA00024202"/>
    </source>
</evidence>
<keyword evidence="2 8" id="KW-0813">Transport</keyword>
<feature type="domain" description="ABC transmembrane type-1" evidence="9">
    <location>
        <begin position="96"/>
        <end position="285"/>
    </location>
</feature>
<comment type="caution">
    <text evidence="10">The sequence shown here is derived from an EMBL/GenBank/DDBJ whole genome shotgun (WGS) entry which is preliminary data.</text>
</comment>
<feature type="transmembrane region" description="Helical" evidence="8">
    <location>
        <begin position="259"/>
        <end position="281"/>
    </location>
</feature>
<dbReference type="Proteomes" id="UP000029278">
    <property type="component" value="Unassembled WGS sequence"/>
</dbReference>
<evidence type="ECO:0000259" key="9">
    <source>
        <dbReference type="PROSITE" id="PS50928"/>
    </source>
</evidence>
<evidence type="ECO:0000313" key="10">
    <source>
        <dbReference type="EMBL" id="KFN10240.1"/>
    </source>
</evidence>
<protein>
    <submittedName>
        <fullName evidence="11">ABC transporter permease subunit</fullName>
    </submittedName>
    <submittedName>
        <fullName evidence="10">Binding--dependent transport system inner membrane component family protein</fullName>
    </submittedName>
</protein>
<dbReference type="AlphaFoldDB" id="A0A090ZJ06"/>
<dbReference type="GO" id="GO:0055085">
    <property type="term" value="P:transmembrane transport"/>
    <property type="evidence" value="ECO:0007669"/>
    <property type="project" value="InterPro"/>
</dbReference>
<accession>A0A090ZJ06</accession>
<dbReference type="GeneID" id="77011913"/>
<dbReference type="Gene3D" id="1.10.3720.10">
    <property type="entry name" value="MetI-like"/>
    <property type="match status" value="1"/>
</dbReference>
<dbReference type="Pfam" id="PF00528">
    <property type="entry name" value="BPD_transp_1"/>
    <property type="match status" value="1"/>
</dbReference>
<dbReference type="RefSeq" id="WP_036620448.1">
    <property type="nucleotide sequence ID" value="NZ_BGML01000010.1"/>
</dbReference>
<dbReference type="InterPro" id="IPR050366">
    <property type="entry name" value="BP-dependent_transpt_permease"/>
</dbReference>
<dbReference type="InterPro" id="IPR000515">
    <property type="entry name" value="MetI-like"/>
</dbReference>
<dbReference type="HOGENOM" id="CLU_028518_1_1_9"/>
<dbReference type="EMBL" id="JMQA01000019">
    <property type="protein sequence ID" value="KFN10240.1"/>
    <property type="molecule type" value="Genomic_DNA"/>
</dbReference>
<dbReference type="Pfam" id="PF12911">
    <property type="entry name" value="OppC_N"/>
    <property type="match status" value="1"/>
</dbReference>
<evidence type="ECO:0000256" key="1">
    <source>
        <dbReference type="ARBA" id="ARBA00004651"/>
    </source>
</evidence>
<evidence type="ECO:0000256" key="2">
    <source>
        <dbReference type="ARBA" id="ARBA00022448"/>
    </source>
</evidence>
<dbReference type="STRING" id="44252.DJ90_6539"/>
<evidence type="ECO:0000256" key="8">
    <source>
        <dbReference type="RuleBase" id="RU363032"/>
    </source>
</evidence>
<evidence type="ECO:0000313" key="12">
    <source>
        <dbReference type="Proteomes" id="UP000029278"/>
    </source>
</evidence>
<dbReference type="OrthoDB" id="9797472at2"/>
<feature type="transmembrane region" description="Helical" evidence="8">
    <location>
        <begin position="98"/>
        <end position="123"/>
    </location>
</feature>
<name>A0A090ZJ06_PAEMA</name>
<reference evidence="11 13" key="2">
    <citation type="submission" date="2019-11" db="EMBL/GenBank/DDBJ databases">
        <title>Draft genome sequences of five Paenibacillus species of dairy origin.</title>
        <authorList>
            <person name="Olajide A.M."/>
            <person name="Chen S."/>
            <person name="Lapointe G."/>
        </authorList>
    </citation>
    <scope>NUCLEOTIDE SEQUENCE [LARGE SCALE GENOMIC DNA]</scope>
    <source>
        <strain evidence="11 13">3CT49</strain>
    </source>
</reference>
<dbReference type="PROSITE" id="PS50928">
    <property type="entry name" value="ABC_TM1"/>
    <property type="match status" value="1"/>
</dbReference>
<keyword evidence="6 8" id="KW-0472">Membrane</keyword>
<dbReference type="NCBIfam" id="NF045474">
    <property type="entry name" value="Opp2C"/>
    <property type="match status" value="1"/>
</dbReference>
<evidence type="ECO:0000256" key="3">
    <source>
        <dbReference type="ARBA" id="ARBA00022475"/>
    </source>
</evidence>
<evidence type="ECO:0000256" key="4">
    <source>
        <dbReference type="ARBA" id="ARBA00022692"/>
    </source>
</evidence>
<feature type="transmembrane region" description="Helical" evidence="8">
    <location>
        <begin position="35"/>
        <end position="57"/>
    </location>
</feature>
<dbReference type="CDD" id="cd06261">
    <property type="entry name" value="TM_PBP2"/>
    <property type="match status" value="1"/>
</dbReference>
<dbReference type="PANTHER" id="PTHR43386:SF1">
    <property type="entry name" value="D,D-DIPEPTIDE TRANSPORT SYSTEM PERMEASE PROTEIN DDPC-RELATED"/>
    <property type="match status" value="1"/>
</dbReference>
<keyword evidence="3" id="KW-1003">Cell membrane</keyword>
<dbReference type="Proteomes" id="UP000442469">
    <property type="component" value="Unassembled WGS sequence"/>
</dbReference>